<dbReference type="AlphaFoldDB" id="B0PHB4"/>
<keyword evidence="2" id="KW-1185">Reference proteome</keyword>
<organism evidence="1 2">
    <name type="scientific">Anaerotruncus colihominis DSM 17241</name>
    <dbReference type="NCBI Taxonomy" id="445972"/>
    <lineage>
        <taxon>Bacteria</taxon>
        <taxon>Bacillati</taxon>
        <taxon>Bacillota</taxon>
        <taxon>Clostridia</taxon>
        <taxon>Eubacteriales</taxon>
        <taxon>Oscillospiraceae</taxon>
        <taxon>Anaerotruncus</taxon>
    </lineage>
</organism>
<evidence type="ECO:0000313" key="1">
    <source>
        <dbReference type="EMBL" id="EDS09137.1"/>
    </source>
</evidence>
<dbReference type="Proteomes" id="UP000003803">
    <property type="component" value="Unassembled WGS sequence"/>
</dbReference>
<reference evidence="1" key="1">
    <citation type="submission" date="2007-11" db="EMBL/GenBank/DDBJ databases">
        <authorList>
            <person name="Fulton L."/>
            <person name="Clifton S."/>
            <person name="Fulton B."/>
            <person name="Xu J."/>
            <person name="Minx P."/>
            <person name="Pepin K.H."/>
            <person name="Johnson M."/>
            <person name="Thiruvilangam P."/>
            <person name="Bhonagiri V."/>
            <person name="Nash W.E."/>
            <person name="Mardis E.R."/>
            <person name="Wilson R.K."/>
        </authorList>
    </citation>
    <scope>NUCLEOTIDE SEQUENCE [LARGE SCALE GENOMIC DNA]</scope>
    <source>
        <strain evidence="1">DSM 17241</strain>
    </source>
</reference>
<proteinExistence type="predicted"/>
<dbReference type="EMBL" id="ABGD02000031">
    <property type="protein sequence ID" value="EDS09137.1"/>
    <property type="molecule type" value="Genomic_DNA"/>
</dbReference>
<evidence type="ECO:0000313" key="2">
    <source>
        <dbReference type="Proteomes" id="UP000003803"/>
    </source>
</evidence>
<dbReference type="HOGENOM" id="CLU_3179458_0_0_9"/>
<name>B0PHB4_9FIRM</name>
<reference evidence="1" key="2">
    <citation type="submission" date="2013-09" db="EMBL/GenBank/DDBJ databases">
        <title>Draft genome sequence of Anaerotruncus colihominis(DSM 17241).</title>
        <authorList>
            <person name="Sudarsanam P."/>
            <person name="Ley R."/>
            <person name="Guruge J."/>
            <person name="Turnbaugh P.J."/>
            <person name="Mahowald M."/>
            <person name="Liep D."/>
            <person name="Gordon J."/>
        </authorList>
    </citation>
    <scope>NUCLEOTIDE SEQUENCE</scope>
    <source>
        <strain evidence="1">DSM 17241</strain>
    </source>
</reference>
<accession>B0PHB4</accession>
<protein>
    <submittedName>
        <fullName evidence="1">Uncharacterized protein</fullName>
    </submittedName>
</protein>
<gene>
    <name evidence="1" type="ORF">ANACOL_04204</name>
</gene>
<sequence length="46" mass="5383">MLEYLLKGYYIRKRKSTVSEKVSVPKSGCSRALIQTPQRKAVRRAW</sequence>
<comment type="caution">
    <text evidence="1">The sequence shown here is derived from an EMBL/GenBank/DDBJ whole genome shotgun (WGS) entry which is preliminary data.</text>
</comment>